<accession>A0A3B0TWG4</accession>
<evidence type="ECO:0000256" key="3">
    <source>
        <dbReference type="ARBA" id="ARBA00022729"/>
    </source>
</evidence>
<organism evidence="4">
    <name type="scientific">hydrothermal vent metagenome</name>
    <dbReference type="NCBI Taxonomy" id="652676"/>
    <lineage>
        <taxon>unclassified sequences</taxon>
        <taxon>metagenomes</taxon>
        <taxon>ecological metagenomes</taxon>
    </lineage>
</organism>
<dbReference type="GO" id="GO:0030313">
    <property type="term" value="C:cell envelope"/>
    <property type="evidence" value="ECO:0007669"/>
    <property type="project" value="UniProtKB-SubCell"/>
</dbReference>
<reference evidence="4" key="1">
    <citation type="submission" date="2018-06" db="EMBL/GenBank/DDBJ databases">
        <authorList>
            <person name="Zhirakovskaya E."/>
        </authorList>
    </citation>
    <scope>NUCLEOTIDE SEQUENCE</scope>
</reference>
<sequence>MTILNNLRSCSLAALAVGMTFGSAQAASVTEIEWWHPFGPEGIGAVVQELVDQFNLENPEFLIRSVNKGGYGATMNATVAAYRAGEQPGLVLSLARDAPTLMTSDAIYPVQKLLADNGYDVDWSRFIVPALAMLSNEDGVASLPFNSSTPILWYNVDAFEQAGVTTVPQTWDEVGDAARKLKSIGYDCALSSEWPNWVNLDSYAMIQNIEVATNNNGMDGWDTEFTFNEQPQYIAHIQRLKDWLDEGIYTYAGRTSSSNVFISGECAMSFLSSAAYLGIESGADFEFSSTFLPIEADNDDPKNSLIGGGTIFVMSGLSDEENAGAAKFLNFLMQTPQQINWHKQTHYVPISLDAYEQLKAEGYYEENPTQEIGLLQLNRGGEPGLLNRGFRFGMASQVYTTLNEELERVWAGEKEVQEAMDDAAQRSTDIVARFVRTIGQ</sequence>
<dbReference type="PANTHER" id="PTHR43649:SF31">
    <property type="entry name" value="SN-GLYCEROL-3-PHOSPHATE-BINDING PERIPLASMIC PROTEIN UGPB"/>
    <property type="match status" value="1"/>
</dbReference>
<dbReference type="Pfam" id="PF13416">
    <property type="entry name" value="SBP_bac_8"/>
    <property type="match status" value="1"/>
</dbReference>
<comment type="subcellular location">
    <subcellularLocation>
        <location evidence="1">Cell envelope</location>
    </subcellularLocation>
</comment>
<dbReference type="CDD" id="cd14748">
    <property type="entry name" value="PBP2_UgpB"/>
    <property type="match status" value="1"/>
</dbReference>
<dbReference type="AlphaFoldDB" id="A0A3B0TWG4"/>
<dbReference type="InterPro" id="IPR050490">
    <property type="entry name" value="Bact_solute-bd_prot1"/>
</dbReference>
<dbReference type="Gene3D" id="3.40.190.10">
    <property type="entry name" value="Periplasmic binding protein-like II"/>
    <property type="match status" value="2"/>
</dbReference>
<keyword evidence="2" id="KW-0813">Transport</keyword>
<protein>
    <submittedName>
        <fullName evidence="4">Glycerol-3-phosphate ABC transporter, substrate-binding protein UgpB</fullName>
    </submittedName>
</protein>
<dbReference type="InterPro" id="IPR006059">
    <property type="entry name" value="SBP"/>
</dbReference>
<evidence type="ECO:0000256" key="2">
    <source>
        <dbReference type="ARBA" id="ARBA00022448"/>
    </source>
</evidence>
<name>A0A3B0TWG4_9ZZZZ</name>
<dbReference type="PANTHER" id="PTHR43649">
    <property type="entry name" value="ARABINOSE-BINDING PROTEIN-RELATED"/>
    <property type="match status" value="1"/>
</dbReference>
<evidence type="ECO:0000313" key="4">
    <source>
        <dbReference type="EMBL" id="VAW12924.1"/>
    </source>
</evidence>
<proteinExistence type="predicted"/>
<dbReference type="SUPFAM" id="SSF53850">
    <property type="entry name" value="Periplasmic binding protein-like II"/>
    <property type="match status" value="1"/>
</dbReference>
<evidence type="ECO:0000256" key="1">
    <source>
        <dbReference type="ARBA" id="ARBA00004196"/>
    </source>
</evidence>
<dbReference type="EMBL" id="UOEQ01000005">
    <property type="protein sequence ID" value="VAW12924.1"/>
    <property type="molecule type" value="Genomic_DNA"/>
</dbReference>
<keyword evidence="3" id="KW-0732">Signal</keyword>
<gene>
    <name evidence="4" type="ORF">MNBD_ALPHA11-173</name>
</gene>